<organism evidence="3 4">
    <name type="scientific">Aromatoleum buckelii</name>
    <dbReference type="NCBI Taxonomy" id="200254"/>
    <lineage>
        <taxon>Bacteria</taxon>
        <taxon>Pseudomonadati</taxon>
        <taxon>Pseudomonadota</taxon>
        <taxon>Betaproteobacteria</taxon>
        <taxon>Rhodocyclales</taxon>
        <taxon>Rhodocyclaceae</taxon>
        <taxon>Aromatoleum</taxon>
    </lineage>
</organism>
<dbReference type="Pfam" id="PF13439">
    <property type="entry name" value="Glyco_transf_4"/>
    <property type="match status" value="1"/>
</dbReference>
<evidence type="ECO:0000259" key="2">
    <source>
        <dbReference type="Pfam" id="PF13439"/>
    </source>
</evidence>
<accession>A0ABX1MZN9</accession>
<dbReference type="PANTHER" id="PTHR45947">
    <property type="entry name" value="SULFOQUINOVOSYL TRANSFERASE SQD2"/>
    <property type="match status" value="1"/>
</dbReference>
<evidence type="ECO:0000259" key="1">
    <source>
        <dbReference type="Pfam" id="PF00534"/>
    </source>
</evidence>
<feature type="domain" description="Glycosyl transferase family 1" evidence="1">
    <location>
        <begin position="180"/>
        <end position="341"/>
    </location>
</feature>
<evidence type="ECO:0000313" key="3">
    <source>
        <dbReference type="EMBL" id="NMF93258.1"/>
    </source>
</evidence>
<dbReference type="SUPFAM" id="SSF53756">
    <property type="entry name" value="UDP-Glycosyltransferase/glycogen phosphorylase"/>
    <property type="match status" value="1"/>
</dbReference>
<dbReference type="PANTHER" id="PTHR45947:SF3">
    <property type="entry name" value="SULFOQUINOVOSYL TRANSFERASE SQD2"/>
    <property type="match status" value="1"/>
</dbReference>
<reference evidence="3" key="1">
    <citation type="submission" date="2019-12" db="EMBL/GenBank/DDBJ databases">
        <title>Comparative genomics gives insights into the taxonomy of the Azoarcus-Aromatoleum group and reveals separate origins of nif in the plant-associated Azoarcus and non-plant-associated Aromatoleum sub-groups.</title>
        <authorList>
            <person name="Lafos M."/>
            <person name="Maluk M."/>
            <person name="Batista M."/>
            <person name="Junghare M."/>
            <person name="Carmona M."/>
            <person name="Faoro H."/>
            <person name="Cruz L.M."/>
            <person name="Battistoni F."/>
            <person name="De Souza E."/>
            <person name="Pedrosa F."/>
            <person name="Chen W.-M."/>
            <person name="Poole P.S."/>
            <person name="Dixon R.A."/>
            <person name="James E.K."/>
        </authorList>
    </citation>
    <scope>NUCLEOTIDE SEQUENCE</scope>
    <source>
        <strain evidence="3">U120</strain>
    </source>
</reference>
<feature type="domain" description="Glycosyltransferase subfamily 4-like N-terminal" evidence="2">
    <location>
        <begin position="14"/>
        <end position="178"/>
    </location>
</feature>
<dbReference type="InterPro" id="IPR050194">
    <property type="entry name" value="Glycosyltransferase_grp1"/>
</dbReference>
<gene>
    <name evidence="3" type="ORF">GO608_07950</name>
</gene>
<dbReference type="Proteomes" id="UP000601990">
    <property type="component" value="Unassembled WGS sequence"/>
</dbReference>
<name>A0ABX1MZN9_9RHOO</name>
<sequence>MRIAHVVRQYHPSVGGMEDVVRNIAKHQLESGFRPVIVTLDRLFRDRQQPLPAQDEVDRVPVRRLSYAGSSRYPLCPQVLRLLGDADVIHVHGVDFFFDYLAATRWLHHRPLVASTHGGFFHTRFAASLKKVFFHTVTRGSVRGYDRIIATSDSDGRIFAPIVGNGRLQVIENGVNVDKFRARSAADQVPTLIYFGRWSENKGLPAALDLLARLRRTDAAWRLIVAGREYDYCAAALHALIAARNLETAVEVVPNPGDAELAALIGRASYFICLSRHEGFGLAAIEAMSAGLVPVLSDIPPFRSLVERSQIGVLVESGREDEAVASLNREYHLPHHRHRRRREQAIAFAEPYDWRRVAGCYLRVYREVERAT</sequence>
<dbReference type="InterPro" id="IPR001296">
    <property type="entry name" value="Glyco_trans_1"/>
</dbReference>
<dbReference type="InterPro" id="IPR028098">
    <property type="entry name" value="Glyco_trans_4-like_N"/>
</dbReference>
<protein>
    <submittedName>
        <fullName evidence="3">Glycosyltransferase</fullName>
    </submittedName>
</protein>
<proteinExistence type="predicted"/>
<evidence type="ECO:0000313" key="4">
    <source>
        <dbReference type="Proteomes" id="UP000601990"/>
    </source>
</evidence>
<keyword evidence="4" id="KW-1185">Reference proteome</keyword>
<dbReference type="EMBL" id="WTVH01000012">
    <property type="protein sequence ID" value="NMF93258.1"/>
    <property type="molecule type" value="Genomic_DNA"/>
</dbReference>
<dbReference type="Pfam" id="PF00534">
    <property type="entry name" value="Glycos_transf_1"/>
    <property type="match status" value="1"/>
</dbReference>
<dbReference type="RefSeq" id="WP_169198540.1">
    <property type="nucleotide sequence ID" value="NZ_WTVH02000010.1"/>
</dbReference>
<dbReference type="CDD" id="cd03801">
    <property type="entry name" value="GT4_PimA-like"/>
    <property type="match status" value="1"/>
</dbReference>
<dbReference type="Gene3D" id="3.40.50.2000">
    <property type="entry name" value="Glycogen Phosphorylase B"/>
    <property type="match status" value="2"/>
</dbReference>
<comment type="caution">
    <text evidence="3">The sequence shown here is derived from an EMBL/GenBank/DDBJ whole genome shotgun (WGS) entry which is preliminary data.</text>
</comment>